<dbReference type="InterPro" id="IPR012337">
    <property type="entry name" value="RNaseH-like_sf"/>
</dbReference>
<dbReference type="EMBL" id="JAPVEA010000001">
    <property type="protein sequence ID" value="KAJ5464747.1"/>
    <property type="molecule type" value="Genomic_DNA"/>
</dbReference>
<dbReference type="GO" id="GO:0003676">
    <property type="term" value="F:nucleic acid binding"/>
    <property type="evidence" value="ECO:0007669"/>
    <property type="project" value="InterPro"/>
</dbReference>
<dbReference type="AlphaFoldDB" id="A0AAD6CGA1"/>
<dbReference type="GeneID" id="81594070"/>
<evidence type="ECO:0000313" key="3">
    <source>
        <dbReference type="Proteomes" id="UP001213681"/>
    </source>
</evidence>
<gene>
    <name evidence="2" type="ORF">N7458_000433</name>
</gene>
<dbReference type="SUPFAM" id="SSF53098">
    <property type="entry name" value="Ribonuclease H-like"/>
    <property type="match status" value="1"/>
</dbReference>
<sequence>MSQRTHRSLYLDLEGVNLSRHGNISILQIFISPLDEIYLVDIHTLKRKAFTASSLSSGETLLSILESPDIPKVFFDVRNDSDALFSHFGVRLAGIIGLQLMELATRSSSKRCVNGLAKCIERDAPITETQRKIWKESKEKGRELFAPELGGSFEVFNARPLPDSILAYCAQDVHILPRLWHHYERQLSPTWKKRVAQETIERVKQSQSADYVGKGRHMALGPSGWY</sequence>
<reference evidence="2" key="2">
    <citation type="journal article" date="2023" name="IMA Fungus">
        <title>Comparative genomic study of the Penicillium genus elucidates a diverse pangenome and 15 lateral gene transfer events.</title>
        <authorList>
            <person name="Petersen C."/>
            <person name="Sorensen T."/>
            <person name="Nielsen M.R."/>
            <person name="Sondergaard T.E."/>
            <person name="Sorensen J.L."/>
            <person name="Fitzpatrick D.A."/>
            <person name="Frisvad J.C."/>
            <person name="Nielsen K.L."/>
        </authorList>
    </citation>
    <scope>NUCLEOTIDE SEQUENCE</scope>
    <source>
        <strain evidence="2">IBT 16125</strain>
    </source>
</reference>
<comment type="caution">
    <text evidence="2">The sequence shown here is derived from an EMBL/GenBank/DDBJ whole genome shotgun (WGS) entry which is preliminary data.</text>
</comment>
<dbReference type="InterPro" id="IPR036397">
    <property type="entry name" value="RNaseH_sf"/>
</dbReference>
<accession>A0AAD6CGA1</accession>
<protein>
    <recommendedName>
        <fullName evidence="1">3'-5' exonuclease domain-containing protein</fullName>
    </recommendedName>
</protein>
<dbReference type="GO" id="GO:0008408">
    <property type="term" value="F:3'-5' exonuclease activity"/>
    <property type="evidence" value="ECO:0007669"/>
    <property type="project" value="InterPro"/>
</dbReference>
<dbReference type="PANTHER" id="PTHR43040">
    <property type="entry name" value="RIBONUCLEASE D"/>
    <property type="match status" value="1"/>
</dbReference>
<dbReference type="GO" id="GO:0006139">
    <property type="term" value="P:nucleobase-containing compound metabolic process"/>
    <property type="evidence" value="ECO:0007669"/>
    <property type="project" value="InterPro"/>
</dbReference>
<dbReference type="PANTHER" id="PTHR43040:SF1">
    <property type="entry name" value="RIBONUCLEASE D"/>
    <property type="match status" value="1"/>
</dbReference>
<organism evidence="2 3">
    <name type="scientific">Penicillium daleae</name>
    <dbReference type="NCBI Taxonomy" id="63821"/>
    <lineage>
        <taxon>Eukaryota</taxon>
        <taxon>Fungi</taxon>
        <taxon>Dikarya</taxon>
        <taxon>Ascomycota</taxon>
        <taxon>Pezizomycotina</taxon>
        <taxon>Eurotiomycetes</taxon>
        <taxon>Eurotiomycetidae</taxon>
        <taxon>Eurotiales</taxon>
        <taxon>Aspergillaceae</taxon>
        <taxon>Penicillium</taxon>
    </lineage>
</organism>
<dbReference type="Gene3D" id="3.30.420.10">
    <property type="entry name" value="Ribonuclease H-like superfamily/Ribonuclease H"/>
    <property type="match status" value="1"/>
</dbReference>
<evidence type="ECO:0000259" key="1">
    <source>
        <dbReference type="Pfam" id="PF01612"/>
    </source>
</evidence>
<proteinExistence type="predicted"/>
<reference evidence="2" key="1">
    <citation type="submission" date="2022-12" db="EMBL/GenBank/DDBJ databases">
        <authorList>
            <person name="Petersen C."/>
        </authorList>
    </citation>
    <scope>NUCLEOTIDE SEQUENCE</scope>
    <source>
        <strain evidence="2">IBT 16125</strain>
    </source>
</reference>
<name>A0AAD6CGA1_9EURO</name>
<dbReference type="Pfam" id="PF01612">
    <property type="entry name" value="DNA_pol_A_exo1"/>
    <property type="match status" value="1"/>
</dbReference>
<feature type="domain" description="3'-5' exonuclease" evidence="1">
    <location>
        <begin position="6"/>
        <end position="187"/>
    </location>
</feature>
<keyword evidence="3" id="KW-1185">Reference proteome</keyword>
<dbReference type="Proteomes" id="UP001213681">
    <property type="component" value="Unassembled WGS sequence"/>
</dbReference>
<dbReference type="InterPro" id="IPR002562">
    <property type="entry name" value="3'-5'_exonuclease_dom"/>
</dbReference>
<dbReference type="RefSeq" id="XP_056771594.1">
    <property type="nucleotide sequence ID" value="XM_056903827.1"/>
</dbReference>
<evidence type="ECO:0000313" key="2">
    <source>
        <dbReference type="EMBL" id="KAJ5464747.1"/>
    </source>
</evidence>